<accession>A0AAW3M8R8</accession>
<dbReference type="AlphaFoldDB" id="A0AAW3M8R8"/>
<evidence type="ECO:0000313" key="1">
    <source>
        <dbReference type="EMBL" id="KTC62397.1"/>
    </source>
</evidence>
<proteinExistence type="predicted"/>
<comment type="caution">
    <text evidence="1">The sequence shown here is derived from an EMBL/GenBank/DDBJ whole genome shotgun (WGS) entry which is preliminary data.</text>
</comment>
<sequence length="114" mass="12958">MEVMKYMLGQKSDFKLVLDDDFEKVEEAKPQDSCGNIARFHIKAPLQEALSYPIVKLLMADSKRDGEIYSLVPVSDSECVLDVSQINRSLKVERAAGVVSYHKFVDYKTKGRKK</sequence>
<gene>
    <name evidence="1" type="ORF">AO287_26395</name>
</gene>
<reference evidence="1 2" key="1">
    <citation type="submission" date="2015-09" db="EMBL/GenBank/DDBJ databases">
        <title>Genome sequence of ICMP 19499.</title>
        <authorList>
            <person name="Visnovsky S.B."/>
            <person name="Lu A."/>
            <person name="Panda P."/>
            <person name="Pitman A.R."/>
        </authorList>
    </citation>
    <scope>NUCLEOTIDE SEQUENCE [LARGE SCALE GENOMIC DNA]</scope>
    <source>
        <strain evidence="1 2">ICMP 19499</strain>
    </source>
</reference>
<organism evidence="1 2">
    <name type="scientific">Pseudomonas savastanoi</name>
    <name type="common">Pseudomonas syringae pv. savastanoi</name>
    <dbReference type="NCBI Taxonomy" id="29438"/>
    <lineage>
        <taxon>Bacteria</taxon>
        <taxon>Pseudomonadati</taxon>
        <taxon>Pseudomonadota</taxon>
        <taxon>Gammaproteobacteria</taxon>
        <taxon>Pseudomonadales</taxon>
        <taxon>Pseudomonadaceae</taxon>
        <taxon>Pseudomonas</taxon>
    </lineage>
</organism>
<evidence type="ECO:0000313" key="2">
    <source>
        <dbReference type="Proteomes" id="UP000054513"/>
    </source>
</evidence>
<protein>
    <submittedName>
        <fullName evidence="1">Uncharacterized protein</fullName>
    </submittedName>
</protein>
<dbReference type="EMBL" id="LKCI01000001">
    <property type="protein sequence ID" value="KTC62397.1"/>
    <property type="molecule type" value="Genomic_DNA"/>
</dbReference>
<dbReference type="Proteomes" id="UP000054513">
    <property type="component" value="Unassembled WGS sequence"/>
</dbReference>
<name>A0AAW3M8R8_PSESS</name>